<evidence type="ECO:0000313" key="3">
    <source>
        <dbReference type="Proteomes" id="UP000013964"/>
    </source>
</evidence>
<dbReference type="EMBL" id="CP005077">
    <property type="protein sequence ID" value="AGM25176.1"/>
    <property type="molecule type" value="Genomic_DNA"/>
</dbReference>
<keyword evidence="1" id="KW-0472">Membrane</keyword>
<feature type="transmembrane region" description="Helical" evidence="1">
    <location>
        <begin position="68"/>
        <end position="87"/>
    </location>
</feature>
<gene>
    <name evidence="2" type="ORF">SCHRY_v1c05980</name>
</gene>
<keyword evidence="1" id="KW-0812">Transmembrane</keyword>
<dbReference type="OrthoDB" id="400776at2"/>
<name>R4UIP7_9MOLU</name>
<dbReference type="PATRIC" id="fig|1276227.3.peg.603"/>
<dbReference type="AlphaFoldDB" id="R4UIP7"/>
<evidence type="ECO:0000313" key="2">
    <source>
        <dbReference type="EMBL" id="AGM25176.1"/>
    </source>
</evidence>
<accession>R4UIP7</accession>
<proteinExistence type="predicted"/>
<evidence type="ECO:0008006" key="4">
    <source>
        <dbReference type="Google" id="ProtNLM"/>
    </source>
</evidence>
<dbReference type="HOGENOM" id="CLU_1033715_0_0_14"/>
<keyword evidence="3" id="KW-1185">Reference proteome</keyword>
<feature type="transmembrane region" description="Helical" evidence="1">
    <location>
        <begin position="108"/>
        <end position="128"/>
    </location>
</feature>
<protein>
    <recommendedName>
        <fullName evidence="4">Transmembrane protein</fullName>
    </recommendedName>
</protein>
<feature type="transmembrane region" description="Helical" evidence="1">
    <location>
        <begin position="148"/>
        <end position="168"/>
    </location>
</feature>
<feature type="transmembrane region" description="Helical" evidence="1">
    <location>
        <begin position="189"/>
        <end position="212"/>
    </location>
</feature>
<dbReference type="RefSeq" id="WP_016339001.1">
    <property type="nucleotide sequence ID" value="NC_021280.1"/>
</dbReference>
<feature type="transmembrane region" description="Helical" evidence="1">
    <location>
        <begin position="232"/>
        <end position="254"/>
    </location>
</feature>
<evidence type="ECO:0000256" key="1">
    <source>
        <dbReference type="SAM" id="Phobius"/>
    </source>
</evidence>
<keyword evidence="1" id="KW-1133">Transmembrane helix</keyword>
<dbReference type="KEGG" id="scr:SCHRY_v1c05980"/>
<dbReference type="Proteomes" id="UP000013964">
    <property type="component" value="Chromosome"/>
</dbReference>
<feature type="transmembrane region" description="Helical" evidence="1">
    <location>
        <begin position="12"/>
        <end position="34"/>
    </location>
</feature>
<reference evidence="2 3" key="1">
    <citation type="journal article" date="2013" name="Genome Biol. Evol.">
        <title>Complete genomes of two dipteran-associated spiroplasmas provided insights into the origin, dynamics, and impacts of viral invasion in spiroplasma.</title>
        <authorList>
            <person name="Ku C."/>
            <person name="Lo W.S."/>
            <person name="Chen L.L."/>
            <person name="Kuo C.H."/>
        </authorList>
    </citation>
    <scope>NUCLEOTIDE SEQUENCE [LARGE SCALE GENOMIC DNA]</scope>
    <source>
        <strain evidence="2 3">DF-1</strain>
    </source>
</reference>
<organism evidence="2 3">
    <name type="scientific">Spiroplasma chrysopicola DF-1</name>
    <dbReference type="NCBI Taxonomy" id="1276227"/>
    <lineage>
        <taxon>Bacteria</taxon>
        <taxon>Bacillati</taxon>
        <taxon>Mycoplasmatota</taxon>
        <taxon>Mollicutes</taxon>
        <taxon>Entomoplasmatales</taxon>
        <taxon>Spiroplasmataceae</taxon>
        <taxon>Spiroplasma</taxon>
    </lineage>
</organism>
<sequence length="288" mass="34689">MKKHLNKIWYKDYLWYFKIFTAGLSLGFLIYGFYMDVFVEYWYIKPFSSIVVQNKFFQNHAHFQNFDLLMSFYSVQVNIITIVWLILSIFNHHKENKTWFFGVNVKLAILNWDIIMFIIFWIGIITGFRTNQLNLGDFTTAQKACTTVTHFILPILFFIYVFISFGTTTISLKKEFWIKDLWLSCSYPLFYWIYVLIRAKIWLLDYETVWAFPYPFLDIYDPFIKNVSPTGMVFLIGFIFFIIFGGLQLLLTWLNNAMYKVFLKNQNKVLWYEKIIIKIKTKKKKESS</sequence>